<evidence type="ECO:0000313" key="3">
    <source>
        <dbReference type="Proteomes" id="UP000607796"/>
    </source>
</evidence>
<sequence>MDWTINIKKTRMIYDELGLQFRNRPRKQRVKAKLREDREEASGPHDAWAMD</sequence>
<dbReference type="EMBL" id="JADFFK010000034">
    <property type="protein sequence ID" value="MBE9640471.1"/>
    <property type="molecule type" value="Genomic_DNA"/>
</dbReference>
<name>A0ABR9XAF5_9RHOB</name>
<accession>A0ABR9XAF5</accession>
<comment type="caution">
    <text evidence="2">The sequence shown here is derived from an EMBL/GenBank/DDBJ whole genome shotgun (WGS) entry which is preliminary data.</text>
</comment>
<organism evidence="2 3">
    <name type="scientific">Salipiger mangrovisoli</name>
    <dbReference type="NCBI Taxonomy" id="2865933"/>
    <lineage>
        <taxon>Bacteria</taxon>
        <taxon>Pseudomonadati</taxon>
        <taxon>Pseudomonadota</taxon>
        <taxon>Alphaproteobacteria</taxon>
        <taxon>Rhodobacterales</taxon>
        <taxon>Roseobacteraceae</taxon>
        <taxon>Salipiger</taxon>
    </lineage>
</organism>
<reference evidence="2 3" key="1">
    <citation type="journal article" date="2021" name="Int. J. Syst. Evol. Microbiol.">
        <title>Salipiger mangrovisoli sp. nov., isolated from mangrove soil and the proposal for the reclassification of Paraphaeobacter pallidus as Salipiger pallidus comb. nov.</title>
        <authorList>
            <person name="Du J."/>
            <person name="Liu Y."/>
            <person name="Pei T."/>
            <person name="Deng M.R."/>
            <person name="Zhu H."/>
        </authorList>
    </citation>
    <scope>NUCLEOTIDE SEQUENCE [LARGE SCALE GENOMIC DNA]</scope>
    <source>
        <strain evidence="2 3">6D45A</strain>
    </source>
</reference>
<proteinExistence type="predicted"/>
<protein>
    <recommendedName>
        <fullName evidence="4">Transposase</fullName>
    </recommendedName>
</protein>
<dbReference type="Proteomes" id="UP000607796">
    <property type="component" value="Unassembled WGS sequence"/>
</dbReference>
<gene>
    <name evidence="2" type="ORF">IQ782_26820</name>
</gene>
<keyword evidence="3" id="KW-1185">Reference proteome</keyword>
<evidence type="ECO:0008006" key="4">
    <source>
        <dbReference type="Google" id="ProtNLM"/>
    </source>
</evidence>
<evidence type="ECO:0000256" key="1">
    <source>
        <dbReference type="SAM" id="MobiDB-lite"/>
    </source>
</evidence>
<feature type="region of interest" description="Disordered" evidence="1">
    <location>
        <begin position="26"/>
        <end position="51"/>
    </location>
</feature>
<feature type="compositionally biased region" description="Basic and acidic residues" evidence="1">
    <location>
        <begin position="33"/>
        <end position="43"/>
    </location>
</feature>
<evidence type="ECO:0000313" key="2">
    <source>
        <dbReference type="EMBL" id="MBE9640471.1"/>
    </source>
</evidence>